<accession>A0ABM9M2R1</accession>
<evidence type="ECO:0008006" key="4">
    <source>
        <dbReference type="Google" id="ProtNLM"/>
    </source>
</evidence>
<reference evidence="2 3" key="1">
    <citation type="submission" date="2023-08" db="EMBL/GenBank/DDBJ databases">
        <authorList>
            <person name="Folkvardsen B D."/>
            <person name="Norman A."/>
        </authorList>
    </citation>
    <scope>NUCLEOTIDE SEQUENCE [LARGE SCALE GENOMIC DNA]</scope>
    <source>
        <strain evidence="2 3">Mu0053</strain>
    </source>
</reference>
<sequence length="122" mass="12945">MTLFYLGAGISLVLAVSYLIVGTLSFLRIRRQLADGTGVDATDDELDSSEVALVPGFTWKATLAVLTSFVVLIIASYSGTFWYVLAFSGLGTAAAVIVAFIIELRGDRAHVRAETATSAPQN</sequence>
<organism evidence="2 3">
    <name type="scientific">[Mycobacterium] burgundiense</name>
    <dbReference type="NCBI Taxonomy" id="3064286"/>
    <lineage>
        <taxon>Bacteria</taxon>
        <taxon>Bacillati</taxon>
        <taxon>Actinomycetota</taxon>
        <taxon>Actinomycetes</taxon>
        <taxon>Mycobacteriales</taxon>
        <taxon>Mycobacteriaceae</taxon>
        <taxon>Mycolicibacterium</taxon>
    </lineage>
</organism>
<dbReference type="Proteomes" id="UP001190465">
    <property type="component" value="Chromosome"/>
</dbReference>
<feature type="transmembrane region" description="Helical" evidence="1">
    <location>
        <begin position="57"/>
        <end position="75"/>
    </location>
</feature>
<keyword evidence="1" id="KW-1133">Transmembrane helix</keyword>
<keyword evidence="1" id="KW-0812">Transmembrane</keyword>
<keyword evidence="1" id="KW-0472">Membrane</keyword>
<evidence type="ECO:0000313" key="2">
    <source>
        <dbReference type="EMBL" id="CAJ1509166.1"/>
    </source>
</evidence>
<feature type="transmembrane region" description="Helical" evidence="1">
    <location>
        <begin position="81"/>
        <end position="102"/>
    </location>
</feature>
<feature type="transmembrane region" description="Helical" evidence="1">
    <location>
        <begin position="6"/>
        <end position="27"/>
    </location>
</feature>
<evidence type="ECO:0000256" key="1">
    <source>
        <dbReference type="SAM" id="Phobius"/>
    </source>
</evidence>
<gene>
    <name evidence="2" type="ORF">MU0053_004093</name>
</gene>
<dbReference type="RefSeq" id="WP_308479413.1">
    <property type="nucleotide sequence ID" value="NZ_OY726397.1"/>
</dbReference>
<keyword evidence="3" id="KW-1185">Reference proteome</keyword>
<proteinExistence type="predicted"/>
<dbReference type="EMBL" id="OY726397">
    <property type="protein sequence ID" value="CAJ1509166.1"/>
    <property type="molecule type" value="Genomic_DNA"/>
</dbReference>
<evidence type="ECO:0000313" key="3">
    <source>
        <dbReference type="Proteomes" id="UP001190465"/>
    </source>
</evidence>
<protein>
    <recommendedName>
        <fullName evidence="4">Secreted protein</fullName>
    </recommendedName>
</protein>
<name>A0ABM9M2R1_9MYCO</name>